<keyword evidence="2" id="KW-1185">Reference proteome</keyword>
<evidence type="ECO:0008006" key="3">
    <source>
        <dbReference type="Google" id="ProtNLM"/>
    </source>
</evidence>
<dbReference type="RefSeq" id="WP_076109141.1">
    <property type="nucleotide sequence ID" value="NZ_MPTB01000002.1"/>
</dbReference>
<reference evidence="1 2" key="1">
    <citation type="submission" date="2016-10" db="EMBL/GenBank/DDBJ databases">
        <title>Paenibacillus species isolates.</title>
        <authorList>
            <person name="Beno S.M."/>
        </authorList>
    </citation>
    <scope>NUCLEOTIDE SEQUENCE [LARGE SCALE GENOMIC DNA]</scope>
    <source>
        <strain evidence="1 2">FSL H7-0744</strain>
    </source>
</reference>
<accession>A0ABX3HQC1</accession>
<gene>
    <name evidence="1" type="ORF">BSK56_02305</name>
</gene>
<protein>
    <recommendedName>
        <fullName evidence="3">Lipoprotein</fullName>
    </recommendedName>
</protein>
<comment type="caution">
    <text evidence="1">The sequence shown here is derived from an EMBL/GenBank/DDBJ whole genome shotgun (WGS) entry which is preliminary data.</text>
</comment>
<sequence length="349" mass="40191">MGLKKMSAMIFIITSILTSCSFENSKIIKIPMLVYQQNDSVKKEAILGSWDINQSKINLDKGMYTFTSGLGEPLVWYGKTLILQKNVNILDKVDVNYKLEQGDIISTGTEQSYFFNDFTCLGEISDEKFEYILNFNNKEYKVDLKNNDNFKNKSVFLANGETLKNGKIIRLVFSAFYQDKQESEIILLDYDLNKDEYKVKSFSIDKLPSGDNTISPSDSILDENKLYIYKNKKIGFIDLDKEEFIELSKISEDVHSFMTEKFKNPHVERKVVPVGKIEDTLIFIDTTLYIDDKTSGMLVYAYSQEEDPIGKILIEGQRIYLFDKNNIEVSSSEFPYIRVNGRSFSFPTS</sequence>
<dbReference type="EMBL" id="MPTB01000002">
    <property type="protein sequence ID" value="OMD53083.1"/>
    <property type="molecule type" value="Genomic_DNA"/>
</dbReference>
<organism evidence="1 2">
    <name type="scientific">Paenibacillus borealis</name>
    <dbReference type="NCBI Taxonomy" id="160799"/>
    <lineage>
        <taxon>Bacteria</taxon>
        <taxon>Bacillati</taxon>
        <taxon>Bacillota</taxon>
        <taxon>Bacilli</taxon>
        <taxon>Bacillales</taxon>
        <taxon>Paenibacillaceae</taxon>
        <taxon>Paenibacillus</taxon>
    </lineage>
</organism>
<dbReference type="PROSITE" id="PS51257">
    <property type="entry name" value="PROKAR_LIPOPROTEIN"/>
    <property type="match status" value="1"/>
</dbReference>
<name>A0ABX3HQC1_PAEBO</name>
<evidence type="ECO:0000313" key="1">
    <source>
        <dbReference type="EMBL" id="OMD53083.1"/>
    </source>
</evidence>
<proteinExistence type="predicted"/>
<dbReference type="Proteomes" id="UP000187412">
    <property type="component" value="Unassembled WGS sequence"/>
</dbReference>
<evidence type="ECO:0000313" key="2">
    <source>
        <dbReference type="Proteomes" id="UP000187412"/>
    </source>
</evidence>